<evidence type="ECO:0000313" key="1">
    <source>
        <dbReference type="Proteomes" id="UP000046392"/>
    </source>
</evidence>
<keyword evidence="1" id="KW-1185">Reference proteome</keyword>
<evidence type="ECO:0000313" key="2">
    <source>
        <dbReference type="WBParaSite" id="SPAL_0001062800.1"/>
    </source>
</evidence>
<dbReference type="AlphaFoldDB" id="A0A0N5BXW5"/>
<accession>A0A0N5BXW5</accession>
<name>A0A0N5BXW5_STREA</name>
<organism evidence="1 2">
    <name type="scientific">Strongyloides papillosus</name>
    <name type="common">Intestinal threadworm</name>
    <dbReference type="NCBI Taxonomy" id="174720"/>
    <lineage>
        <taxon>Eukaryota</taxon>
        <taxon>Metazoa</taxon>
        <taxon>Ecdysozoa</taxon>
        <taxon>Nematoda</taxon>
        <taxon>Chromadorea</taxon>
        <taxon>Rhabditida</taxon>
        <taxon>Tylenchina</taxon>
        <taxon>Panagrolaimomorpha</taxon>
        <taxon>Strongyloidoidea</taxon>
        <taxon>Strongyloididae</taxon>
        <taxon>Strongyloides</taxon>
    </lineage>
</organism>
<sequence length="268" mass="31396">MANEECMRSNWSETSIYLDLIKQNKIILPTTRCLKELPDTFQRRQLLLFRMNTEISHITNQESKCPFCQEHDTREHILNGCQSETMGNLYTKRHNLVVNILVRNILNKLKISSKKQLTRGQMKQYGNITVYYDRPIATEVSSNKPDVIIITNNEGIILEVAVSGYTTMNTKRMEKIGKYTPLESDLTSSHKKQFKIYAIVIGSNGELDVDCFNEWIKVMEHYKINKKWSKNILNTIRQKVNAFSDYLFRTYLSMKQQINMETNEMAQF</sequence>
<proteinExistence type="predicted"/>
<dbReference type="STRING" id="174720.A0A0N5BXW5"/>
<dbReference type="Proteomes" id="UP000046392">
    <property type="component" value="Unplaced"/>
</dbReference>
<protein>
    <submittedName>
        <fullName evidence="2">Zf-RVT domain-containing protein</fullName>
    </submittedName>
</protein>
<dbReference type="WBParaSite" id="SPAL_0001062800.1">
    <property type="protein sequence ID" value="SPAL_0001062800.1"/>
    <property type="gene ID" value="SPAL_0001062800"/>
</dbReference>
<reference evidence="2" key="1">
    <citation type="submission" date="2017-02" db="UniProtKB">
        <authorList>
            <consortium name="WormBaseParasite"/>
        </authorList>
    </citation>
    <scope>IDENTIFICATION</scope>
</reference>